<reference evidence="1" key="1">
    <citation type="submission" date="2019-09" db="EMBL/GenBank/DDBJ databases">
        <title>Genomic analysis of Haloferax sp. CBA1149.</title>
        <authorList>
            <person name="Roh S.W."/>
        </authorList>
    </citation>
    <scope>NUCLEOTIDE SEQUENCE</scope>
    <source>
        <strain evidence="1">CBA1149</strain>
    </source>
</reference>
<gene>
    <name evidence="1" type="ORF">Hfx1149_17275</name>
</gene>
<dbReference type="RefSeq" id="WP_151139978.1">
    <property type="nucleotide sequence ID" value="NZ_VZUS01000006.1"/>
</dbReference>
<evidence type="ECO:0000313" key="1">
    <source>
        <dbReference type="EMBL" id="KAB1184814.1"/>
    </source>
</evidence>
<accession>A0A643JU67</accession>
<sequence>MSESLKQRLAEFKNRLNRLPEAEETPRTTLQILGRSRIEQDWQRLLFYFLSPDEAHGLESALLEHLMTALSEREGLDFAFSRFDLDNTHVELEVVTSNGRRPDAVFWSSEDWFLCWELKVTAAEGTDQTPDYVAADSFPSIDLHKDNVPCSGHRYLYLAPEGSPPPKADEFHQVSWEWVSSELQSFLSKSHGRYPAQTTAQLNDFISTIQTELTMTEYRENQQEKANLYFDYYDEIKEAQAAFDKQWDAFAEDWAVQLAQLFDESGTGETSTNSDNDVILTFDGNRDQWIFRQGYPDWAGITKERWWRNKADLSPISPTAEADDQIRLAFYHRLRQNRERAIRDDTLEFQLWHGTSSTDEFEYAFRDALAKKVDGLTRGCPQAVTLTGKRGNPLIATYDIPVEEYDDFFQAYLAALQDGLLDLAVEHSELIDAIDQSFEENLQIFE</sequence>
<comment type="caution">
    <text evidence="1">The sequence shown here is derived from an EMBL/GenBank/DDBJ whole genome shotgun (WGS) entry which is preliminary data.</text>
</comment>
<protein>
    <submittedName>
        <fullName evidence="1">PD-(D/E)XK nuclease family protein</fullName>
    </submittedName>
</protein>
<dbReference type="AlphaFoldDB" id="A0A643JU67"/>
<name>A0A643JU67_9EURY</name>
<dbReference type="EMBL" id="VZUS01000006">
    <property type="protein sequence ID" value="KAB1184814.1"/>
    <property type="molecule type" value="Genomic_DNA"/>
</dbReference>
<organism evidence="1">
    <name type="scientific">Haloferax sp. CBA1149</name>
    <dbReference type="NCBI Taxonomy" id="2650753"/>
    <lineage>
        <taxon>Archaea</taxon>
        <taxon>Methanobacteriati</taxon>
        <taxon>Methanobacteriota</taxon>
        <taxon>Stenosarchaea group</taxon>
        <taxon>Halobacteria</taxon>
        <taxon>Halobacteriales</taxon>
        <taxon>Haloferacaceae</taxon>
        <taxon>Haloferax</taxon>
    </lineage>
</organism>
<proteinExistence type="predicted"/>